<keyword evidence="9" id="KW-1185">Reference proteome</keyword>
<feature type="transmembrane region" description="Helical" evidence="6">
    <location>
        <begin position="21"/>
        <end position="40"/>
    </location>
</feature>
<dbReference type="Proteomes" id="UP000446866">
    <property type="component" value="Unassembled WGS sequence"/>
</dbReference>
<evidence type="ECO:0000256" key="3">
    <source>
        <dbReference type="ARBA" id="ARBA00022692"/>
    </source>
</evidence>
<comment type="caution">
    <text evidence="8">The sequence shown here is derived from an EMBL/GenBank/DDBJ whole genome shotgun (WGS) entry which is preliminary data.</text>
</comment>
<dbReference type="RefSeq" id="WP_160200761.1">
    <property type="nucleotide sequence ID" value="NZ_QXWK01000002.1"/>
</dbReference>
<evidence type="ECO:0000259" key="7">
    <source>
        <dbReference type="Pfam" id="PF00482"/>
    </source>
</evidence>
<evidence type="ECO:0000313" key="8">
    <source>
        <dbReference type="EMBL" id="NBH60458.1"/>
    </source>
</evidence>
<gene>
    <name evidence="8" type="ORF">D0435_02055</name>
</gene>
<dbReference type="EMBL" id="QXWK01000002">
    <property type="protein sequence ID" value="NBH60458.1"/>
    <property type="molecule type" value="Genomic_DNA"/>
</dbReference>
<protein>
    <recommendedName>
        <fullName evidence="7">Type II secretion system protein GspF domain-containing protein</fullName>
    </recommendedName>
</protein>
<evidence type="ECO:0000256" key="2">
    <source>
        <dbReference type="ARBA" id="ARBA00022475"/>
    </source>
</evidence>
<feature type="transmembrane region" description="Helical" evidence="6">
    <location>
        <begin position="149"/>
        <end position="167"/>
    </location>
</feature>
<dbReference type="Pfam" id="PF00482">
    <property type="entry name" value="T2SSF"/>
    <property type="match status" value="1"/>
</dbReference>
<proteinExistence type="predicted"/>
<name>A0A845QK23_9FIRM</name>
<keyword evidence="5 6" id="KW-0472">Membrane</keyword>
<dbReference type="GO" id="GO:0005886">
    <property type="term" value="C:plasma membrane"/>
    <property type="evidence" value="ECO:0007669"/>
    <property type="project" value="UniProtKB-SubCell"/>
</dbReference>
<evidence type="ECO:0000256" key="1">
    <source>
        <dbReference type="ARBA" id="ARBA00004651"/>
    </source>
</evidence>
<accession>A0A845QK23</accession>
<evidence type="ECO:0000313" key="9">
    <source>
        <dbReference type="Proteomes" id="UP000446866"/>
    </source>
</evidence>
<sequence length="330" mass="37000">MKYREKIEKLPIAVFCIENRKLVVLLFSAVVFLLTFQVIIEVRQVGYYVTGKNGQLTALRISDRQSGQSVPVVIEGEKDGVSTRIEVLLSFTDEKPAAKATQKKTSKEEVLKSELQALSEKLEEEEGELIALPAKLDDGTRIIWSKNRSPQFLLSLLLFPLALFALYRNQKEKEKAAQKRITDGIRRELPGFNNQLLLLLNSGLIFNDAFARIADGYAAGQRESPMGDLICRIKAASLETGSSLVTVMGQFGKKLQVREFSRMINIITDNQFKGVDLSDKLESERDLLWAQRKKLAEERGRAAETKMAFPLAILLLVLILITAAPAMLQM</sequence>
<dbReference type="AlphaFoldDB" id="A0A845QK23"/>
<keyword evidence="3 6" id="KW-0812">Transmembrane</keyword>
<keyword evidence="2" id="KW-1003">Cell membrane</keyword>
<comment type="subcellular location">
    <subcellularLocation>
        <location evidence="1">Cell membrane</location>
        <topology evidence="1">Multi-pass membrane protein</topology>
    </subcellularLocation>
</comment>
<evidence type="ECO:0000256" key="5">
    <source>
        <dbReference type="ARBA" id="ARBA00023136"/>
    </source>
</evidence>
<evidence type="ECO:0000256" key="6">
    <source>
        <dbReference type="SAM" id="Phobius"/>
    </source>
</evidence>
<evidence type="ECO:0000256" key="4">
    <source>
        <dbReference type="ARBA" id="ARBA00022989"/>
    </source>
</evidence>
<dbReference type="InterPro" id="IPR018076">
    <property type="entry name" value="T2SS_GspF_dom"/>
</dbReference>
<feature type="domain" description="Type II secretion system protein GspF" evidence="7">
    <location>
        <begin position="194"/>
        <end position="321"/>
    </location>
</feature>
<feature type="transmembrane region" description="Helical" evidence="6">
    <location>
        <begin position="308"/>
        <end position="328"/>
    </location>
</feature>
<organism evidence="8 9">
    <name type="scientific">Anaerotruncus colihominis</name>
    <dbReference type="NCBI Taxonomy" id="169435"/>
    <lineage>
        <taxon>Bacteria</taxon>
        <taxon>Bacillati</taxon>
        <taxon>Bacillota</taxon>
        <taxon>Clostridia</taxon>
        <taxon>Eubacteriales</taxon>
        <taxon>Oscillospiraceae</taxon>
        <taxon>Anaerotruncus</taxon>
    </lineage>
</organism>
<reference evidence="8 9" key="1">
    <citation type="submission" date="2018-08" db="EMBL/GenBank/DDBJ databases">
        <title>Murine metabolic-syndrome-specific gut microbial biobank.</title>
        <authorList>
            <person name="Liu C."/>
        </authorList>
    </citation>
    <scope>NUCLEOTIDE SEQUENCE [LARGE SCALE GENOMIC DNA]</scope>
    <source>
        <strain evidence="8 9">28</strain>
    </source>
</reference>
<keyword evidence="4 6" id="KW-1133">Transmembrane helix</keyword>